<name>A0AAV4MHM3_9ARAC</name>
<feature type="compositionally biased region" description="Basic and acidic residues" evidence="1">
    <location>
        <begin position="395"/>
        <end position="404"/>
    </location>
</feature>
<dbReference type="EMBL" id="BPLQ01000489">
    <property type="protein sequence ID" value="GIX71896.1"/>
    <property type="molecule type" value="Genomic_DNA"/>
</dbReference>
<gene>
    <name evidence="3" type="ORF">CDAR_439151</name>
</gene>
<accession>A0AAV4MHM3</accession>
<proteinExistence type="predicted"/>
<dbReference type="Proteomes" id="UP001054837">
    <property type="component" value="Unassembled WGS sequence"/>
</dbReference>
<dbReference type="InterPro" id="IPR009263">
    <property type="entry name" value="SERTA_dom"/>
</dbReference>
<feature type="region of interest" description="Disordered" evidence="1">
    <location>
        <begin position="384"/>
        <end position="409"/>
    </location>
</feature>
<feature type="domain" description="SERTA" evidence="2">
    <location>
        <begin position="225"/>
        <end position="271"/>
    </location>
</feature>
<dbReference type="AlphaFoldDB" id="A0AAV4MHM3"/>
<keyword evidence="4" id="KW-1185">Reference proteome</keyword>
<evidence type="ECO:0000259" key="2">
    <source>
        <dbReference type="PROSITE" id="PS51053"/>
    </source>
</evidence>
<reference evidence="3 4" key="1">
    <citation type="submission" date="2021-06" db="EMBL/GenBank/DDBJ databases">
        <title>Caerostris darwini draft genome.</title>
        <authorList>
            <person name="Kono N."/>
            <person name="Arakawa K."/>
        </authorList>
    </citation>
    <scope>NUCLEOTIDE SEQUENCE [LARGE SCALE GENOMIC DNA]</scope>
</reference>
<dbReference type="Pfam" id="PF06031">
    <property type="entry name" value="SERTA"/>
    <property type="match status" value="1"/>
</dbReference>
<sequence>MRCQFGDSGEMGPPAYNIWTSGSLQTPNILKNITKPNDTTHNGNQNNIFTSCTAMLSTSYTIDSGSPSQKRKMLDSENEDFEERFSKMQRRKQLQKVAARVNLVVADDVDSGDEEDKMYEQMDWIEKESFLNLNMCNSSEKSDSGLNETINTVSIPVSKCDDINSQSDIKDGKNVLLNKERDDSDVMPFLKCDDQLDSVSSDSDDGEGDSMLNERKAVFLPRLKCKNERRRVLKITMAKIRDVDDPEAYLRRSVLIFNTVRILKGNNGDTRNADANEKYESMDVMYQNDNDSKHEIPSNTVEYQYASSASNDGNFYNDPQLQGCENVSYPPNFNLSDNITSDKTVQTLPHNNGTSLCSLNDGNLNQAALPSSIVKQPTLHLFSSQPSGLQYKNSNHSDDSKDDCQDSLPSGSSILDSVVYQSLKTYLET</sequence>
<organism evidence="3 4">
    <name type="scientific">Caerostris darwini</name>
    <dbReference type="NCBI Taxonomy" id="1538125"/>
    <lineage>
        <taxon>Eukaryota</taxon>
        <taxon>Metazoa</taxon>
        <taxon>Ecdysozoa</taxon>
        <taxon>Arthropoda</taxon>
        <taxon>Chelicerata</taxon>
        <taxon>Arachnida</taxon>
        <taxon>Araneae</taxon>
        <taxon>Araneomorphae</taxon>
        <taxon>Entelegynae</taxon>
        <taxon>Araneoidea</taxon>
        <taxon>Araneidae</taxon>
        <taxon>Caerostris</taxon>
    </lineage>
</organism>
<evidence type="ECO:0000313" key="3">
    <source>
        <dbReference type="EMBL" id="GIX71896.1"/>
    </source>
</evidence>
<protein>
    <recommendedName>
        <fullName evidence="2">SERTA domain-containing protein</fullName>
    </recommendedName>
</protein>
<dbReference type="PROSITE" id="PS51053">
    <property type="entry name" value="SERTA"/>
    <property type="match status" value="1"/>
</dbReference>
<comment type="caution">
    <text evidence="3">The sequence shown here is derived from an EMBL/GenBank/DDBJ whole genome shotgun (WGS) entry which is preliminary data.</text>
</comment>
<evidence type="ECO:0000256" key="1">
    <source>
        <dbReference type="SAM" id="MobiDB-lite"/>
    </source>
</evidence>
<evidence type="ECO:0000313" key="4">
    <source>
        <dbReference type="Proteomes" id="UP001054837"/>
    </source>
</evidence>